<evidence type="ECO:0000259" key="1">
    <source>
        <dbReference type="Pfam" id="PF03050"/>
    </source>
</evidence>
<dbReference type="NCBIfam" id="NF033517">
    <property type="entry name" value="transpos_IS66"/>
    <property type="match status" value="1"/>
</dbReference>
<evidence type="ECO:0000313" key="4">
    <source>
        <dbReference type="Proteomes" id="UP000284676"/>
    </source>
</evidence>
<dbReference type="InterPro" id="IPR052344">
    <property type="entry name" value="Transposase-related"/>
</dbReference>
<reference evidence="3 4" key="1">
    <citation type="submission" date="2018-08" db="EMBL/GenBank/DDBJ databases">
        <title>A genome reference for cultivated species of the human gut microbiota.</title>
        <authorList>
            <person name="Zou Y."/>
            <person name="Xue W."/>
            <person name="Luo G."/>
        </authorList>
    </citation>
    <scope>NUCLEOTIDE SEQUENCE [LARGE SCALE GENOMIC DNA]</scope>
    <source>
        <strain evidence="3 4">AM25-1</strain>
    </source>
</reference>
<organism evidence="3 4">
    <name type="scientific">Fusobacterium mortiferum</name>
    <dbReference type="NCBI Taxonomy" id="850"/>
    <lineage>
        <taxon>Bacteria</taxon>
        <taxon>Fusobacteriati</taxon>
        <taxon>Fusobacteriota</taxon>
        <taxon>Fusobacteriia</taxon>
        <taxon>Fusobacteriales</taxon>
        <taxon>Fusobacteriaceae</taxon>
        <taxon>Fusobacterium</taxon>
    </lineage>
</organism>
<comment type="caution">
    <text evidence="3">The sequence shown here is derived from an EMBL/GenBank/DDBJ whole genome shotgun (WGS) entry which is preliminary data.</text>
</comment>
<dbReference type="InterPro" id="IPR024474">
    <property type="entry name" value="Znf_dom_IS66"/>
</dbReference>
<dbReference type="Pfam" id="PF13005">
    <property type="entry name" value="zf-IS66"/>
    <property type="match status" value="1"/>
</dbReference>
<dbReference type="Proteomes" id="UP000284676">
    <property type="component" value="Unassembled WGS sequence"/>
</dbReference>
<accession>A0A414Q0G3</accession>
<dbReference type="AlphaFoldDB" id="A0A414Q0G3"/>
<name>A0A414Q0G3_FUSMR</name>
<feature type="domain" description="Transposase IS66 central" evidence="1">
    <location>
        <begin position="75"/>
        <end position="340"/>
    </location>
</feature>
<dbReference type="PANTHER" id="PTHR33678">
    <property type="entry name" value="BLL1576 PROTEIN"/>
    <property type="match status" value="1"/>
</dbReference>
<evidence type="ECO:0000313" key="3">
    <source>
        <dbReference type="EMBL" id="RHF74289.1"/>
    </source>
</evidence>
<dbReference type="PANTHER" id="PTHR33678:SF1">
    <property type="entry name" value="BLL1576 PROTEIN"/>
    <property type="match status" value="1"/>
</dbReference>
<dbReference type="InterPro" id="IPR004291">
    <property type="entry name" value="Transposase_IS66_central"/>
</dbReference>
<proteinExistence type="predicted"/>
<dbReference type="Pfam" id="PF03050">
    <property type="entry name" value="DDE_Tnp_IS66"/>
    <property type="match status" value="1"/>
</dbReference>
<evidence type="ECO:0000259" key="2">
    <source>
        <dbReference type="Pfam" id="PF13005"/>
    </source>
</evidence>
<feature type="domain" description="Transposase IS66 zinc-finger binding" evidence="2">
    <location>
        <begin position="14"/>
        <end position="58"/>
    </location>
</feature>
<protein>
    <submittedName>
        <fullName evidence="3">IS66 family transposase</fullName>
    </submittedName>
</protein>
<sequence length="342" mass="39935">MKKPDFVVDLEIDTCPHCKTDLENIKIENTKVRQVFDIPEIKILVTEYRSQVKICPHCREKAIAKSPSNVTSSTQYGANIKTLITNLNIYHALPYNKIQELLKDIFNLDLSQGTIANTLKKAYVSLEKVENFFKEELKKASILHADETGTKVNGKNYWIHSCSNEKYSVLTSHPNRGKKVIEEAGILPKFNGILSHDCWYAYDCYPQIVHSLCWAHFLRELQSIEENTNLEFPAKIREFILNLKEKVEKKEEFSSEEEINIWLKYMALIEDGKQEERPYYQTDVLEPKKRKSKAFNLLKRLSRYEDVLRFFIERKISLFTNNAAEREVRNIKVKSKVHLGVN</sequence>
<dbReference type="EMBL" id="QRHL01000002">
    <property type="protein sequence ID" value="RHF74289.1"/>
    <property type="molecule type" value="Genomic_DNA"/>
</dbReference>
<dbReference type="RefSeq" id="WP_118233988.1">
    <property type="nucleotide sequence ID" value="NZ_QRHL01000002.1"/>
</dbReference>
<gene>
    <name evidence="3" type="ORF">DW663_02140</name>
</gene>